<dbReference type="GO" id="GO:0004575">
    <property type="term" value="F:sucrose alpha-glucosidase activity"/>
    <property type="evidence" value="ECO:0007669"/>
    <property type="project" value="TreeGrafter"/>
</dbReference>
<dbReference type="FunFam" id="2.115.10.20:FF:000002">
    <property type="entry name" value="Invertase 2"/>
    <property type="match status" value="1"/>
</dbReference>
<protein>
    <submittedName>
        <fullName evidence="8">Putative beta-fructofuranosidase</fullName>
    </submittedName>
</protein>
<feature type="compositionally biased region" description="Low complexity" evidence="5">
    <location>
        <begin position="1"/>
        <end position="38"/>
    </location>
</feature>
<comment type="caution">
    <text evidence="8">The sequence shown here is derived from an EMBL/GenBank/DDBJ whole genome shotgun (WGS) entry which is preliminary data.</text>
</comment>
<evidence type="ECO:0000256" key="2">
    <source>
        <dbReference type="ARBA" id="ARBA00022801"/>
    </source>
</evidence>
<keyword evidence="9" id="KW-1185">Reference proteome</keyword>
<dbReference type="InterPro" id="IPR013320">
    <property type="entry name" value="ConA-like_dom_sf"/>
</dbReference>
<organism evidence="8 9">
    <name type="scientific">Rhodotorula diobovata</name>
    <dbReference type="NCBI Taxonomy" id="5288"/>
    <lineage>
        <taxon>Eukaryota</taxon>
        <taxon>Fungi</taxon>
        <taxon>Dikarya</taxon>
        <taxon>Basidiomycota</taxon>
        <taxon>Pucciniomycotina</taxon>
        <taxon>Microbotryomycetes</taxon>
        <taxon>Sporidiobolales</taxon>
        <taxon>Sporidiobolaceae</taxon>
        <taxon>Rhodotorula</taxon>
    </lineage>
</organism>
<dbReference type="CDD" id="cd18622">
    <property type="entry name" value="GH32_Inu-like"/>
    <property type="match status" value="1"/>
</dbReference>
<dbReference type="SMART" id="SM00640">
    <property type="entry name" value="Glyco_32"/>
    <property type="match status" value="1"/>
</dbReference>
<dbReference type="InterPro" id="IPR001362">
    <property type="entry name" value="Glyco_hydro_32"/>
</dbReference>
<dbReference type="Gene3D" id="2.115.10.20">
    <property type="entry name" value="Glycosyl hydrolase domain, family 43"/>
    <property type="match status" value="1"/>
</dbReference>
<dbReference type="OrthoDB" id="202537at2759"/>
<proteinExistence type="inferred from homology"/>
<evidence type="ECO:0000313" key="8">
    <source>
        <dbReference type="EMBL" id="TNY24072.1"/>
    </source>
</evidence>
<evidence type="ECO:0000256" key="5">
    <source>
        <dbReference type="SAM" id="MobiDB-lite"/>
    </source>
</evidence>
<evidence type="ECO:0000256" key="4">
    <source>
        <dbReference type="RuleBase" id="RU362110"/>
    </source>
</evidence>
<gene>
    <name evidence="8" type="ORF">DMC30DRAFT_346444</name>
</gene>
<feature type="domain" description="Glycosyl hydrolase family 32 N-terminal" evidence="6">
    <location>
        <begin position="64"/>
        <end position="364"/>
    </location>
</feature>
<reference evidence="8 9" key="1">
    <citation type="submission" date="2019-03" db="EMBL/GenBank/DDBJ databases">
        <title>Rhodosporidium diobovatum UCD-FST 08-225 genome sequencing, assembly, and annotation.</title>
        <authorList>
            <person name="Fakankun I.U."/>
            <person name="Fristensky B."/>
            <person name="Levin D.B."/>
        </authorList>
    </citation>
    <scope>NUCLEOTIDE SEQUENCE [LARGE SCALE GENOMIC DNA]</scope>
    <source>
        <strain evidence="8 9">UCD-FST 08-225</strain>
    </source>
</reference>
<evidence type="ECO:0000313" key="9">
    <source>
        <dbReference type="Proteomes" id="UP000311382"/>
    </source>
</evidence>
<dbReference type="AlphaFoldDB" id="A0A5C5G6Q7"/>
<evidence type="ECO:0000256" key="3">
    <source>
        <dbReference type="ARBA" id="ARBA00023295"/>
    </source>
</evidence>
<comment type="similarity">
    <text evidence="1 4">Belongs to the glycosyl hydrolase 32 family.</text>
</comment>
<dbReference type="SUPFAM" id="SSF49899">
    <property type="entry name" value="Concanavalin A-like lectins/glucanases"/>
    <property type="match status" value="1"/>
</dbReference>
<evidence type="ECO:0000259" key="7">
    <source>
        <dbReference type="Pfam" id="PF08244"/>
    </source>
</evidence>
<dbReference type="Proteomes" id="UP000311382">
    <property type="component" value="Unassembled WGS sequence"/>
</dbReference>
<dbReference type="InterPro" id="IPR018053">
    <property type="entry name" value="Glyco_hydro_32_AS"/>
</dbReference>
<dbReference type="GO" id="GO:0000324">
    <property type="term" value="C:fungal-type vacuole"/>
    <property type="evidence" value="ECO:0007669"/>
    <property type="project" value="TreeGrafter"/>
</dbReference>
<dbReference type="SUPFAM" id="SSF75005">
    <property type="entry name" value="Arabinanase/levansucrase/invertase"/>
    <property type="match status" value="1"/>
</dbReference>
<name>A0A5C5G6Q7_9BASI</name>
<dbReference type="EMBL" id="SOZI01000005">
    <property type="protein sequence ID" value="TNY24072.1"/>
    <property type="molecule type" value="Genomic_DNA"/>
</dbReference>
<dbReference type="Pfam" id="PF08244">
    <property type="entry name" value="Glyco_hydro_32C"/>
    <property type="match status" value="1"/>
</dbReference>
<feature type="domain" description="Glycosyl hydrolase family 32 C-terminal" evidence="7">
    <location>
        <begin position="399"/>
        <end position="529"/>
    </location>
</feature>
<feature type="region of interest" description="Disordered" evidence="5">
    <location>
        <begin position="1"/>
        <end position="62"/>
    </location>
</feature>
<dbReference type="STRING" id="5288.A0A5C5G6Q7"/>
<evidence type="ECO:0000259" key="6">
    <source>
        <dbReference type="Pfam" id="PF00251"/>
    </source>
</evidence>
<dbReference type="Gene3D" id="2.60.120.560">
    <property type="entry name" value="Exo-inulinase, domain 1"/>
    <property type="match status" value="1"/>
</dbReference>
<dbReference type="InterPro" id="IPR013189">
    <property type="entry name" value="Glyco_hydro_32_C"/>
</dbReference>
<dbReference type="PROSITE" id="PS00609">
    <property type="entry name" value="GLYCOSYL_HYDROL_F32"/>
    <property type="match status" value="1"/>
</dbReference>
<dbReference type="PANTHER" id="PTHR42800">
    <property type="entry name" value="EXOINULINASE INUD (AFU_ORTHOLOGUE AFUA_5G00480)"/>
    <property type="match status" value="1"/>
</dbReference>
<evidence type="ECO:0000256" key="1">
    <source>
        <dbReference type="ARBA" id="ARBA00009902"/>
    </source>
</evidence>
<accession>A0A5C5G6Q7</accession>
<dbReference type="Pfam" id="PF00251">
    <property type="entry name" value="Glyco_hydro_32N"/>
    <property type="match status" value="1"/>
</dbReference>
<keyword evidence="2 4" id="KW-0378">Hydrolase</keyword>
<dbReference type="GO" id="GO:0005987">
    <property type="term" value="P:sucrose catabolic process"/>
    <property type="evidence" value="ECO:0007669"/>
    <property type="project" value="TreeGrafter"/>
</dbReference>
<sequence>MASSLSSSGATAAYPPSSTASGASSSTASGAPSSTSSYPMPPSAVPTGVAPEGDYTGPLRPQVHFSPPVGFMNDPNGLFRASNGTWHLYYQYNPTALVAGNQHWGHATSEDLYTWENQPIALYPPANVTGSGVFSGSAVLDTDNTSGFFGNLSEGVDPVVAVYTLNTPEKQTQNIAYSTDGGYTFTEYEGNPVIDIGSNQFRDPKVIKYEDHWVMVVAYSVDFAIGIYTSPDLKQWEFASNFSDAGLLGLQYECPGLAQLPVEDSDEKAWVMYLSINPGAPLGGSVGQYFIGDFNGTHFQANDAAARIDGFGADYYAQQSFFGTGDESIALGWASNWKYTNLVPTAEEGWRSTMATPRRNYLTNATRIGYVLVSEPYQIETVRDSSLLEGGAETASVVNTTVEIDLSNSTSGAVYFNLNITVPENASVSESAAITLVMRSSASNETLEAGHYLGGSNAGTTWVNRGNLTGFDHPLFNEKFSLTQVGPGQSLSGIFDRSLFEIFVDGGAFHATSTVFPSEPLDTLEVTTSDLPEGADVQAAVWGLKSTWA</sequence>
<keyword evidence="3 4" id="KW-0326">Glycosidase</keyword>
<dbReference type="PANTHER" id="PTHR42800:SF2">
    <property type="entry name" value="INVERTASE-RELATED"/>
    <property type="match status" value="1"/>
</dbReference>
<dbReference type="InterPro" id="IPR013148">
    <property type="entry name" value="Glyco_hydro_32_N"/>
</dbReference>
<dbReference type="InterPro" id="IPR023296">
    <property type="entry name" value="Glyco_hydro_beta-prop_sf"/>
</dbReference>